<dbReference type="EMBL" id="LR214986">
    <property type="protein sequence ID" value="VEU65098.1"/>
    <property type="molecule type" value="Genomic_DNA"/>
</dbReference>
<gene>
    <name evidence="1" type="ORF">NCTC10142_00880</name>
</gene>
<sequence>MGTKVTAKCIKCNRVFDYLFGNIQEYDLFNTFLSIFEQKQKNLFIKDIFFEVFKTMLKSDPKLDDLTDEYIDKLLEENYYRVQNFFFSEEITLLQKNIIVGHEIRVHTAYNTDLEPEQREMIYLPLLKVKLLDGTEYNRRYTLNAKFVDFTQDQAFLSCCVCDEISCSIIREENFE</sequence>
<evidence type="ECO:0000313" key="1">
    <source>
        <dbReference type="EMBL" id="VEU65098.1"/>
    </source>
</evidence>
<protein>
    <submittedName>
        <fullName evidence="1">Uncharacterized protein</fullName>
    </submittedName>
</protein>
<dbReference type="Proteomes" id="UP000289506">
    <property type="component" value="Plasmid 13"/>
</dbReference>
<name>A0A449AJA1_9BACT</name>
<reference evidence="1 2" key="1">
    <citation type="submission" date="2019-01" db="EMBL/GenBank/DDBJ databases">
        <authorList>
            <consortium name="Pathogen Informatics"/>
        </authorList>
    </citation>
    <scope>NUCLEOTIDE SEQUENCE [LARGE SCALE GENOMIC DNA]</scope>
    <source>
        <strain evidence="1 2">NCTC10142</strain>
        <plasmid evidence="2">13</plasmid>
    </source>
</reference>
<dbReference type="RefSeq" id="WP_129721030.1">
    <property type="nucleotide sequence ID" value="NZ_CP103986.1"/>
</dbReference>
<evidence type="ECO:0000313" key="2">
    <source>
        <dbReference type="Proteomes" id="UP000289506"/>
    </source>
</evidence>
<dbReference type="AlphaFoldDB" id="A0A449AJA1"/>
<organism evidence="1 2">
    <name type="scientific">Mycoplasmopsis cynos</name>
    <dbReference type="NCBI Taxonomy" id="171284"/>
    <lineage>
        <taxon>Bacteria</taxon>
        <taxon>Bacillati</taxon>
        <taxon>Mycoplasmatota</taxon>
        <taxon>Mycoplasmoidales</taxon>
        <taxon>Metamycoplasmataceae</taxon>
        <taxon>Mycoplasmopsis</taxon>
    </lineage>
</organism>
<keyword evidence="1" id="KW-0614">Plasmid</keyword>
<geneLocation type="plasmid" evidence="1 2">
    <name>13</name>
</geneLocation>
<accession>A0A449AJA1</accession>
<proteinExistence type="predicted"/>